<proteinExistence type="predicted"/>
<evidence type="ECO:0000313" key="3">
    <source>
        <dbReference type="EMBL" id="MFC5509078.1"/>
    </source>
</evidence>
<keyword evidence="4" id="KW-1185">Reference proteome</keyword>
<dbReference type="Pfam" id="PF09917">
    <property type="entry name" value="DUF2147"/>
    <property type="match status" value="1"/>
</dbReference>
<keyword evidence="1" id="KW-0732">Signal</keyword>
<sequence length="132" mass="13704">MTIGSRLSRAGLAGFGLLALGLASGAPAQAQDVTGTWLRDSGASRVRFAKCGEAMCGTLAWLKDPNGPAKVGQRIFYDMKPSGDGKWTGSAFNPEDGKTYSGTMTLAGDKLTTSGCVLGGLICRSVVWNRAN</sequence>
<dbReference type="PANTHER" id="PTHR36919">
    <property type="entry name" value="BLR1215 PROTEIN"/>
    <property type="match status" value="1"/>
</dbReference>
<gene>
    <name evidence="3" type="ORF">ACFPN9_28010</name>
</gene>
<evidence type="ECO:0000256" key="1">
    <source>
        <dbReference type="SAM" id="SignalP"/>
    </source>
</evidence>
<dbReference type="EMBL" id="JBHSLU010000148">
    <property type="protein sequence ID" value="MFC5509078.1"/>
    <property type="molecule type" value="Genomic_DNA"/>
</dbReference>
<feature type="signal peptide" evidence="1">
    <location>
        <begin position="1"/>
        <end position="30"/>
    </location>
</feature>
<accession>A0ABW0PB10</accession>
<reference evidence="4" key="1">
    <citation type="journal article" date="2019" name="Int. J. Syst. Evol. Microbiol.">
        <title>The Global Catalogue of Microorganisms (GCM) 10K type strain sequencing project: providing services to taxonomists for standard genome sequencing and annotation.</title>
        <authorList>
            <consortium name="The Broad Institute Genomics Platform"/>
            <consortium name="The Broad Institute Genome Sequencing Center for Infectious Disease"/>
            <person name="Wu L."/>
            <person name="Ma J."/>
        </authorList>
    </citation>
    <scope>NUCLEOTIDE SEQUENCE [LARGE SCALE GENOMIC DNA]</scope>
    <source>
        <strain evidence="4">CCUG 43117</strain>
    </source>
</reference>
<dbReference type="Gene3D" id="2.40.128.520">
    <property type="match status" value="1"/>
</dbReference>
<dbReference type="PANTHER" id="PTHR36919:SF2">
    <property type="entry name" value="BLL6627 PROTEIN"/>
    <property type="match status" value="1"/>
</dbReference>
<dbReference type="InterPro" id="IPR019223">
    <property type="entry name" value="DUF2147"/>
</dbReference>
<feature type="chain" id="PRO_5046480853" evidence="1">
    <location>
        <begin position="31"/>
        <end position="132"/>
    </location>
</feature>
<organism evidence="3 4">
    <name type="scientific">Bosea massiliensis</name>
    <dbReference type="NCBI Taxonomy" id="151419"/>
    <lineage>
        <taxon>Bacteria</taxon>
        <taxon>Pseudomonadati</taxon>
        <taxon>Pseudomonadota</taxon>
        <taxon>Alphaproteobacteria</taxon>
        <taxon>Hyphomicrobiales</taxon>
        <taxon>Boseaceae</taxon>
        <taxon>Bosea</taxon>
    </lineage>
</organism>
<dbReference type="Proteomes" id="UP001596060">
    <property type="component" value="Unassembled WGS sequence"/>
</dbReference>
<comment type="caution">
    <text evidence="3">The sequence shown here is derived from an EMBL/GenBank/DDBJ whole genome shotgun (WGS) entry which is preliminary data.</text>
</comment>
<evidence type="ECO:0000259" key="2">
    <source>
        <dbReference type="Pfam" id="PF09917"/>
    </source>
</evidence>
<protein>
    <submittedName>
        <fullName evidence="3">DUF2147 domain-containing protein</fullName>
    </submittedName>
</protein>
<dbReference type="RefSeq" id="WP_066718496.1">
    <property type="nucleotide sequence ID" value="NZ_JBHSLU010000148.1"/>
</dbReference>
<evidence type="ECO:0000313" key="4">
    <source>
        <dbReference type="Proteomes" id="UP001596060"/>
    </source>
</evidence>
<name>A0ABW0PB10_9HYPH</name>
<feature type="domain" description="DUF2147" evidence="2">
    <location>
        <begin position="35"/>
        <end position="130"/>
    </location>
</feature>